<dbReference type="Pfam" id="PF00092">
    <property type="entry name" value="VWA"/>
    <property type="match status" value="1"/>
</dbReference>
<sequence length="848" mass="93199">MVFLQPEVDRLSFEILRPAWLFLLLLVPIVWWVHVRSIAPLRGRRRLATVIIRSVLVVLLVFALSEPRWVRLSDREEVILLVDESRSVDGKAVEAAEKFAREADFAGADVVWMGFAGGGRIFRGIDELKKADPGDVRPSETRFDTALSLAAANFRPGRVKSVVVFSDGVATGGDDKLGSLLKEKAIRMHAVPVAPPDRPEVLVREVNAPASVRTNEPMQITATVQTNRPGSADVDLFRNGVRIATRKVDLKSGPNDVRFEDRADREKLLHYEVGVRSAQDSIAENNQLGAAVISEGAAKVLLVTDRPESARYLEWALRQEGIELSVRPGQGMPSQMSDIQNYDTLVIDNVPASDLSRQQMDLLHSYVRDFGGGLLMLGGDQAYGLGGYYRTPVEDVLPVSCDFQREEEAPSLALALVIDRSGSMQGEKIEMAKAAAKASAELLGPKDYVSVIAFDSECYPVVPLQSAGNSSVATQIASIESAGGTNMAPAMEEALRQLSGSSAKLKHVILLTDGMSEEGPFYELTNQMSQGGITVSTVAVGEGADTELLSQIAQWGGGRYYETNDPSAVPQIFTKETMTASKSAIQEFPFLAKPVRAVDFLEGVPWNDTPFLLGYVRTKPKPTSETWLVTERGDPLLTTWRYGLGTTAAFTSDARNRWAVEWLRWNGFGKFWAQLLRRLSRPESLGLSEVAIKEKDGTVHVTVDALDPVEGFPSGLTGSIRLADPDGKARELPLEKTLPGRWETTFAAPLKGIYSAQMLLARDGQPVDSRFFTYSRGYSKEFLFDPPDREFLSGLASETGGMIDPDPKTVFTRKDRKASLEEELWPLLALLALVGFVLDVAIRRWPER</sequence>
<keyword evidence="1" id="KW-0472">Membrane</keyword>
<dbReference type="SMART" id="SM00327">
    <property type="entry name" value="VWA"/>
    <property type="match status" value="1"/>
</dbReference>
<proteinExistence type="predicted"/>
<dbReference type="STRING" id="690879.TSACC_21866"/>
<feature type="domain" description="VWFA" evidence="2">
    <location>
        <begin position="413"/>
        <end position="577"/>
    </location>
</feature>
<dbReference type="Gene3D" id="3.40.50.410">
    <property type="entry name" value="von Willebrand factor, type A domain"/>
    <property type="match status" value="1"/>
</dbReference>
<dbReference type="OrthoDB" id="9781333at2"/>
<dbReference type="PANTHER" id="PTHR37947:SF2">
    <property type="entry name" value="VON WILLEBRAND FACTOR TYPE A"/>
    <property type="match status" value="1"/>
</dbReference>
<dbReference type="PROSITE" id="PS50234">
    <property type="entry name" value="VWFA"/>
    <property type="match status" value="1"/>
</dbReference>
<dbReference type="PANTHER" id="PTHR37947">
    <property type="entry name" value="BLL2462 PROTEIN"/>
    <property type="match status" value="1"/>
</dbReference>
<dbReference type="Pfam" id="PF07090">
    <property type="entry name" value="GATase1_like"/>
    <property type="match status" value="1"/>
</dbReference>
<dbReference type="InterPro" id="IPR010768">
    <property type="entry name" value="GATase1-like"/>
</dbReference>
<dbReference type="AlphaFoldDB" id="A0A146G7B2"/>
<feature type="transmembrane region" description="Helical" evidence="1">
    <location>
        <begin position="15"/>
        <end position="35"/>
    </location>
</feature>
<dbReference type="Proteomes" id="UP000076023">
    <property type="component" value="Unassembled WGS sequence"/>
</dbReference>
<organism evidence="3 4">
    <name type="scientific">Terrimicrobium sacchariphilum</name>
    <dbReference type="NCBI Taxonomy" id="690879"/>
    <lineage>
        <taxon>Bacteria</taxon>
        <taxon>Pseudomonadati</taxon>
        <taxon>Verrucomicrobiota</taxon>
        <taxon>Terrimicrobiia</taxon>
        <taxon>Terrimicrobiales</taxon>
        <taxon>Terrimicrobiaceae</taxon>
        <taxon>Terrimicrobium</taxon>
    </lineage>
</organism>
<keyword evidence="4" id="KW-1185">Reference proteome</keyword>
<keyword evidence="1" id="KW-1133">Transmembrane helix</keyword>
<dbReference type="InterPro" id="IPR029062">
    <property type="entry name" value="Class_I_gatase-like"/>
</dbReference>
<gene>
    <name evidence="3" type="ORF">TSACC_21866</name>
</gene>
<dbReference type="InterPro" id="IPR036465">
    <property type="entry name" value="vWFA_dom_sf"/>
</dbReference>
<accession>A0A146G7B2</accession>
<evidence type="ECO:0000256" key="1">
    <source>
        <dbReference type="SAM" id="Phobius"/>
    </source>
</evidence>
<reference evidence="4" key="1">
    <citation type="journal article" date="2017" name="Genome Announc.">
        <title>Draft Genome Sequence of Terrimicrobium sacchariphilum NM-5T, a Facultative Anaerobic Soil Bacterium of the Class Spartobacteria.</title>
        <authorList>
            <person name="Qiu Y.L."/>
            <person name="Tourlousse D.M."/>
            <person name="Matsuura N."/>
            <person name="Ohashi A."/>
            <person name="Sekiguchi Y."/>
        </authorList>
    </citation>
    <scope>NUCLEOTIDE SEQUENCE [LARGE SCALE GENOMIC DNA]</scope>
    <source>
        <strain evidence="4">NM-5</strain>
    </source>
</reference>
<protein>
    <submittedName>
        <fullName evidence="3">von Willebrand factor type A domain-containing protein</fullName>
    </submittedName>
</protein>
<dbReference type="Pfam" id="PF13768">
    <property type="entry name" value="VWA_3"/>
    <property type="match status" value="1"/>
</dbReference>
<feature type="transmembrane region" description="Helical" evidence="1">
    <location>
        <begin position="47"/>
        <end position="65"/>
    </location>
</feature>
<dbReference type="SUPFAM" id="SSF53300">
    <property type="entry name" value="vWA-like"/>
    <property type="match status" value="2"/>
</dbReference>
<name>A0A146G7B2_TERSA</name>
<dbReference type="EMBL" id="BDCO01000002">
    <property type="protein sequence ID" value="GAT33450.1"/>
    <property type="molecule type" value="Genomic_DNA"/>
</dbReference>
<comment type="caution">
    <text evidence="3">The sequence shown here is derived from an EMBL/GenBank/DDBJ whole genome shotgun (WGS) entry which is preliminary data.</text>
</comment>
<evidence type="ECO:0000259" key="2">
    <source>
        <dbReference type="PROSITE" id="PS50234"/>
    </source>
</evidence>
<evidence type="ECO:0000313" key="4">
    <source>
        <dbReference type="Proteomes" id="UP000076023"/>
    </source>
</evidence>
<dbReference type="SUPFAM" id="SSF52317">
    <property type="entry name" value="Class I glutamine amidotransferase-like"/>
    <property type="match status" value="1"/>
</dbReference>
<dbReference type="InParanoid" id="A0A146G7B2"/>
<dbReference type="Gene3D" id="3.40.50.880">
    <property type="match status" value="2"/>
</dbReference>
<keyword evidence="1" id="KW-0812">Transmembrane</keyword>
<dbReference type="CDD" id="cd00198">
    <property type="entry name" value="vWFA"/>
    <property type="match status" value="1"/>
</dbReference>
<evidence type="ECO:0000313" key="3">
    <source>
        <dbReference type="EMBL" id="GAT33450.1"/>
    </source>
</evidence>
<dbReference type="InterPro" id="IPR002035">
    <property type="entry name" value="VWF_A"/>
</dbReference>